<comment type="caution">
    <text evidence="2">The sequence shown here is derived from an EMBL/GenBank/DDBJ whole genome shotgun (WGS) entry which is preliminary data.</text>
</comment>
<accession>A0A016RXV7</accession>
<keyword evidence="3" id="KW-1185">Reference proteome</keyword>
<organism evidence="2 3">
    <name type="scientific">Ancylostoma ceylanicum</name>
    <dbReference type="NCBI Taxonomy" id="53326"/>
    <lineage>
        <taxon>Eukaryota</taxon>
        <taxon>Metazoa</taxon>
        <taxon>Ecdysozoa</taxon>
        <taxon>Nematoda</taxon>
        <taxon>Chromadorea</taxon>
        <taxon>Rhabditida</taxon>
        <taxon>Rhabditina</taxon>
        <taxon>Rhabditomorpha</taxon>
        <taxon>Strongyloidea</taxon>
        <taxon>Ancylostomatidae</taxon>
        <taxon>Ancylostomatinae</taxon>
        <taxon>Ancylostoma</taxon>
    </lineage>
</organism>
<sequence>MMKAVILNSTSQTTKTNMSRLTVCPRAAFGLANRTASDAVAGPFPSISHVTTSSCNTKDSRRCTSSASKNATEF</sequence>
<evidence type="ECO:0000313" key="2">
    <source>
        <dbReference type="EMBL" id="EYB82824.1"/>
    </source>
</evidence>
<proteinExistence type="predicted"/>
<protein>
    <submittedName>
        <fullName evidence="2">Uncharacterized protein</fullName>
    </submittedName>
</protein>
<name>A0A016RXV7_9BILA</name>
<dbReference type="Proteomes" id="UP000024635">
    <property type="component" value="Unassembled WGS sequence"/>
</dbReference>
<reference evidence="3" key="1">
    <citation type="journal article" date="2015" name="Nat. Genet.">
        <title>The genome and transcriptome of the zoonotic hookworm Ancylostoma ceylanicum identify infection-specific gene families.</title>
        <authorList>
            <person name="Schwarz E.M."/>
            <person name="Hu Y."/>
            <person name="Antoshechkin I."/>
            <person name="Miller M.M."/>
            <person name="Sternberg P.W."/>
            <person name="Aroian R.V."/>
        </authorList>
    </citation>
    <scope>NUCLEOTIDE SEQUENCE</scope>
    <source>
        <strain evidence="3">HY135</strain>
    </source>
</reference>
<evidence type="ECO:0000256" key="1">
    <source>
        <dbReference type="SAM" id="MobiDB-lite"/>
    </source>
</evidence>
<dbReference type="EMBL" id="JARK01001685">
    <property type="protein sequence ID" value="EYB82824.1"/>
    <property type="molecule type" value="Genomic_DNA"/>
</dbReference>
<evidence type="ECO:0000313" key="3">
    <source>
        <dbReference type="Proteomes" id="UP000024635"/>
    </source>
</evidence>
<feature type="region of interest" description="Disordered" evidence="1">
    <location>
        <begin position="51"/>
        <end position="74"/>
    </location>
</feature>
<dbReference type="AlphaFoldDB" id="A0A016RXV7"/>
<gene>
    <name evidence="2" type="primary">Acey_s0349.g3186</name>
    <name evidence="2" type="ORF">Y032_0349g3186</name>
</gene>